<dbReference type="SUPFAM" id="SSF50891">
    <property type="entry name" value="Cyclophilin-like"/>
    <property type="match status" value="1"/>
</dbReference>
<accession>A0A429V6J2</accession>
<name>A0A429V6J2_9SPHN</name>
<feature type="domain" description="PPIase cyclophilin-type" evidence="2">
    <location>
        <begin position="56"/>
        <end position="215"/>
    </location>
</feature>
<dbReference type="GO" id="GO:0003755">
    <property type="term" value="F:peptidyl-prolyl cis-trans isomerase activity"/>
    <property type="evidence" value="ECO:0007669"/>
    <property type="project" value="InterPro"/>
</dbReference>
<protein>
    <submittedName>
        <fullName evidence="3">Peptidylprolyl isomerase</fullName>
    </submittedName>
</protein>
<keyword evidence="4" id="KW-1185">Reference proteome</keyword>
<sequence>MRLFFAASALGLLAAAPAPAPSKDQTPTDIVNAAPVAAWRAIPADDLMLIDFEGGGQAIVQLAPDFAPVHVANIRAFARGGYWTGATVYRVQDNYVTQWGTNDDKKGFPAGVVAKPPREYERPVRGLAPVSLPYPDSYAARVGYWHGWPLAWDPRRGMANLTHCYGMVGVGRDLYPDTGAAGELYTVIGQATRQLDRNIALAGRVVEGMTLLSALPRGTEALGMYKEGTVARRIVRVRLASELPTHERPSFEYLDERSPSFAAYVAKRANRKDAFYEVPIGGVDLCNAPVPVRRTPAQAAR</sequence>
<feature type="signal peptide" evidence="1">
    <location>
        <begin position="1"/>
        <end position="20"/>
    </location>
</feature>
<dbReference type="InterPro" id="IPR002130">
    <property type="entry name" value="Cyclophilin-type_PPIase_dom"/>
</dbReference>
<evidence type="ECO:0000256" key="1">
    <source>
        <dbReference type="SAM" id="SignalP"/>
    </source>
</evidence>
<keyword evidence="1" id="KW-0732">Signal</keyword>
<evidence type="ECO:0000259" key="2">
    <source>
        <dbReference type="PROSITE" id="PS50072"/>
    </source>
</evidence>
<organism evidence="3 4">
    <name type="scientific">Sphingomonas ginkgonis</name>
    <dbReference type="NCBI Taxonomy" id="2315330"/>
    <lineage>
        <taxon>Bacteria</taxon>
        <taxon>Pseudomonadati</taxon>
        <taxon>Pseudomonadota</taxon>
        <taxon>Alphaproteobacteria</taxon>
        <taxon>Sphingomonadales</taxon>
        <taxon>Sphingomonadaceae</taxon>
        <taxon>Sphingomonas</taxon>
    </lineage>
</organism>
<dbReference type="RefSeq" id="WP_126717396.1">
    <property type="nucleotide sequence ID" value="NZ_RWJF01000001.1"/>
</dbReference>
<reference evidence="3 4" key="1">
    <citation type="submission" date="2018-12" db="EMBL/GenBank/DDBJ databases">
        <title>Sphingomonas sp. HMF7854 Genome sequencing and assembly.</title>
        <authorList>
            <person name="Cha I."/>
            <person name="Kang H."/>
            <person name="Kim H."/>
            <person name="Kang J."/>
            <person name="Joh K."/>
        </authorList>
    </citation>
    <scope>NUCLEOTIDE SEQUENCE [LARGE SCALE GENOMIC DNA]</scope>
    <source>
        <strain evidence="3 4">HMF7854</strain>
    </source>
</reference>
<dbReference type="PROSITE" id="PS50072">
    <property type="entry name" value="CSA_PPIASE_2"/>
    <property type="match status" value="1"/>
</dbReference>
<dbReference type="Pfam" id="PF00160">
    <property type="entry name" value="Pro_isomerase"/>
    <property type="match status" value="1"/>
</dbReference>
<dbReference type="EMBL" id="RWJF01000001">
    <property type="protein sequence ID" value="RST29553.1"/>
    <property type="molecule type" value="Genomic_DNA"/>
</dbReference>
<comment type="caution">
    <text evidence="3">The sequence shown here is derived from an EMBL/GenBank/DDBJ whole genome shotgun (WGS) entry which is preliminary data.</text>
</comment>
<gene>
    <name evidence="3" type="ORF">HMF7854_00925</name>
</gene>
<dbReference type="InterPro" id="IPR029000">
    <property type="entry name" value="Cyclophilin-like_dom_sf"/>
</dbReference>
<evidence type="ECO:0000313" key="3">
    <source>
        <dbReference type="EMBL" id="RST29553.1"/>
    </source>
</evidence>
<dbReference type="AlphaFoldDB" id="A0A429V6J2"/>
<dbReference type="Proteomes" id="UP000274661">
    <property type="component" value="Unassembled WGS sequence"/>
</dbReference>
<dbReference type="OrthoDB" id="9807797at2"/>
<evidence type="ECO:0000313" key="4">
    <source>
        <dbReference type="Proteomes" id="UP000274661"/>
    </source>
</evidence>
<dbReference type="Gene3D" id="2.40.100.10">
    <property type="entry name" value="Cyclophilin-like"/>
    <property type="match status" value="1"/>
</dbReference>
<keyword evidence="3" id="KW-0413">Isomerase</keyword>
<proteinExistence type="predicted"/>
<feature type="chain" id="PRO_5019103761" evidence="1">
    <location>
        <begin position="21"/>
        <end position="301"/>
    </location>
</feature>